<dbReference type="OrthoDB" id="8479870at2"/>
<dbReference type="Gene3D" id="1.10.10.10">
    <property type="entry name" value="Winged helix-like DNA-binding domain superfamily/Winged helix DNA-binding domain"/>
    <property type="match status" value="1"/>
</dbReference>
<feature type="domain" description="HTH lysR-type" evidence="5">
    <location>
        <begin position="9"/>
        <end position="66"/>
    </location>
</feature>
<dbReference type="PROSITE" id="PS50931">
    <property type="entry name" value="HTH_LYSR"/>
    <property type="match status" value="1"/>
</dbReference>
<evidence type="ECO:0000313" key="6">
    <source>
        <dbReference type="EMBL" id="SHN15671.1"/>
    </source>
</evidence>
<dbReference type="SUPFAM" id="SSF53850">
    <property type="entry name" value="Periplasmic binding protein-like II"/>
    <property type="match status" value="1"/>
</dbReference>
<dbReference type="RefSeq" id="WP_073015500.1">
    <property type="nucleotide sequence ID" value="NZ_FRBW01000007.1"/>
</dbReference>
<keyword evidence="7" id="KW-1185">Reference proteome</keyword>
<gene>
    <name evidence="6" type="ORF">SAMN05444272_4384</name>
</gene>
<evidence type="ECO:0000256" key="2">
    <source>
        <dbReference type="ARBA" id="ARBA00023015"/>
    </source>
</evidence>
<dbReference type="EMBL" id="FRBW01000007">
    <property type="protein sequence ID" value="SHN15671.1"/>
    <property type="molecule type" value="Genomic_DNA"/>
</dbReference>
<dbReference type="CDD" id="cd05466">
    <property type="entry name" value="PBP2_LTTR_substrate"/>
    <property type="match status" value="1"/>
</dbReference>
<evidence type="ECO:0000259" key="5">
    <source>
        <dbReference type="PROSITE" id="PS50931"/>
    </source>
</evidence>
<keyword evidence="3 6" id="KW-0238">DNA-binding</keyword>
<evidence type="ECO:0000313" key="7">
    <source>
        <dbReference type="Proteomes" id="UP000186002"/>
    </source>
</evidence>
<protein>
    <submittedName>
        <fullName evidence="6">DNA-binding transcriptional regulator, LysR family</fullName>
    </submittedName>
</protein>
<dbReference type="Pfam" id="PF03466">
    <property type="entry name" value="LysR_substrate"/>
    <property type="match status" value="1"/>
</dbReference>
<dbReference type="AlphaFoldDB" id="A0A1M7PG23"/>
<reference evidence="6 7" key="1">
    <citation type="submission" date="2016-11" db="EMBL/GenBank/DDBJ databases">
        <authorList>
            <person name="Jaros S."/>
            <person name="Januszkiewicz K."/>
            <person name="Wedrychowicz H."/>
        </authorList>
    </citation>
    <scope>NUCLEOTIDE SEQUENCE [LARGE SCALE GENOMIC DNA]</scope>
    <source>
        <strain evidence="6 7">DSM 22153</strain>
    </source>
</reference>
<dbReference type="STRING" id="735517.SAMN05444272_4384"/>
<dbReference type="InterPro" id="IPR000847">
    <property type="entry name" value="LysR_HTH_N"/>
</dbReference>
<dbReference type="InterPro" id="IPR036390">
    <property type="entry name" value="WH_DNA-bd_sf"/>
</dbReference>
<evidence type="ECO:0000256" key="4">
    <source>
        <dbReference type="ARBA" id="ARBA00023163"/>
    </source>
</evidence>
<dbReference type="PRINTS" id="PR00039">
    <property type="entry name" value="HTHLYSR"/>
</dbReference>
<dbReference type="PANTHER" id="PTHR30346:SF28">
    <property type="entry name" value="HTH-TYPE TRANSCRIPTIONAL REGULATOR CYNR"/>
    <property type="match status" value="1"/>
</dbReference>
<dbReference type="InterPro" id="IPR036388">
    <property type="entry name" value="WH-like_DNA-bd_sf"/>
</dbReference>
<dbReference type="GO" id="GO:0032993">
    <property type="term" value="C:protein-DNA complex"/>
    <property type="evidence" value="ECO:0007669"/>
    <property type="project" value="TreeGrafter"/>
</dbReference>
<evidence type="ECO:0000256" key="3">
    <source>
        <dbReference type="ARBA" id="ARBA00023125"/>
    </source>
</evidence>
<dbReference type="Gene3D" id="3.40.190.290">
    <property type="match status" value="1"/>
</dbReference>
<dbReference type="InterPro" id="IPR005119">
    <property type="entry name" value="LysR_subst-bd"/>
</dbReference>
<dbReference type="Pfam" id="PF00126">
    <property type="entry name" value="HTH_1"/>
    <property type="match status" value="1"/>
</dbReference>
<dbReference type="GO" id="GO:0003700">
    <property type="term" value="F:DNA-binding transcription factor activity"/>
    <property type="evidence" value="ECO:0007669"/>
    <property type="project" value="InterPro"/>
</dbReference>
<sequence length="296" mass="31489">MADNPRSRLTLAQLQALNAVVETSSFSLAAKRLGIAQPSVSNHVQALENRFKARLIIRDGHTARPSPSLTALLPRIRALLALSDDLESELHEQSLGGKGQLRIGYSAFQLAIPHISAFMSHSPGVTIEALSAASADLLAMLEAGKIDIAFITARARPEGLSGLKLCAARVVIAMPETHELAQRPHLDWRMVESLPLIQREKSSGTRQIFEAAATVASITPHTLLSLGSWESICAMISSGLGFGVVLDAELSPGDPFKGVPIPDPNLMASHWAVCLPEMTKVAAVEAFLAHLPVAAG</sequence>
<evidence type="ECO:0000256" key="1">
    <source>
        <dbReference type="ARBA" id="ARBA00009437"/>
    </source>
</evidence>
<dbReference type="Proteomes" id="UP000186002">
    <property type="component" value="Unassembled WGS sequence"/>
</dbReference>
<keyword evidence="2" id="KW-0805">Transcription regulation</keyword>
<organism evidence="6 7">
    <name type="scientific">Roseibium suaedae</name>
    <dbReference type="NCBI Taxonomy" id="735517"/>
    <lineage>
        <taxon>Bacteria</taxon>
        <taxon>Pseudomonadati</taxon>
        <taxon>Pseudomonadota</taxon>
        <taxon>Alphaproteobacteria</taxon>
        <taxon>Hyphomicrobiales</taxon>
        <taxon>Stappiaceae</taxon>
        <taxon>Roseibium</taxon>
    </lineage>
</organism>
<dbReference type="PANTHER" id="PTHR30346">
    <property type="entry name" value="TRANSCRIPTIONAL DUAL REGULATOR HCAR-RELATED"/>
    <property type="match status" value="1"/>
</dbReference>
<keyword evidence="4" id="KW-0804">Transcription</keyword>
<accession>A0A1M7PG23</accession>
<dbReference type="GO" id="GO:0003677">
    <property type="term" value="F:DNA binding"/>
    <property type="evidence" value="ECO:0007669"/>
    <property type="project" value="UniProtKB-KW"/>
</dbReference>
<comment type="similarity">
    <text evidence="1">Belongs to the LysR transcriptional regulatory family.</text>
</comment>
<proteinExistence type="inferred from homology"/>
<name>A0A1M7PG23_9HYPH</name>
<dbReference type="SUPFAM" id="SSF46785">
    <property type="entry name" value="Winged helix' DNA-binding domain"/>
    <property type="match status" value="1"/>
</dbReference>